<dbReference type="InterPro" id="IPR014729">
    <property type="entry name" value="Rossmann-like_a/b/a_fold"/>
</dbReference>
<dbReference type="PANTHER" id="PTHR45765">
    <property type="entry name" value="METHIONINE--TRNA LIGASE"/>
    <property type="match status" value="1"/>
</dbReference>
<reference evidence="7" key="1">
    <citation type="submission" date="2021-02" db="EMBL/GenBank/DDBJ databases">
        <authorList>
            <person name="Nowell W R."/>
        </authorList>
    </citation>
    <scope>NUCLEOTIDE SEQUENCE</scope>
</reference>
<dbReference type="PANTHER" id="PTHR45765:SF1">
    <property type="entry name" value="METHIONINE--TRNA LIGASE, CYTOPLASMIC"/>
    <property type="match status" value="1"/>
</dbReference>
<dbReference type="InterPro" id="IPR015413">
    <property type="entry name" value="Methionyl/Leucyl_tRNA_Synth"/>
</dbReference>
<organism evidence="7 8">
    <name type="scientific">Adineta steineri</name>
    <dbReference type="NCBI Taxonomy" id="433720"/>
    <lineage>
        <taxon>Eukaryota</taxon>
        <taxon>Metazoa</taxon>
        <taxon>Spiralia</taxon>
        <taxon>Gnathifera</taxon>
        <taxon>Rotifera</taxon>
        <taxon>Eurotatoria</taxon>
        <taxon>Bdelloidea</taxon>
        <taxon>Adinetida</taxon>
        <taxon>Adinetidae</taxon>
        <taxon>Adineta</taxon>
    </lineage>
</organism>
<name>A0A820Q324_9BILA</name>
<proteinExistence type="predicted"/>
<evidence type="ECO:0000256" key="1">
    <source>
        <dbReference type="ARBA" id="ARBA00022598"/>
    </source>
</evidence>
<dbReference type="Gene3D" id="3.40.50.620">
    <property type="entry name" value="HUPs"/>
    <property type="match status" value="1"/>
</dbReference>
<evidence type="ECO:0000259" key="6">
    <source>
        <dbReference type="Pfam" id="PF09334"/>
    </source>
</evidence>
<dbReference type="SUPFAM" id="SSF52374">
    <property type="entry name" value="Nucleotidylyl transferase"/>
    <property type="match status" value="1"/>
</dbReference>
<dbReference type="InterPro" id="IPR033911">
    <property type="entry name" value="MetRS_core"/>
</dbReference>
<dbReference type="GO" id="GO:0005829">
    <property type="term" value="C:cytosol"/>
    <property type="evidence" value="ECO:0007669"/>
    <property type="project" value="TreeGrafter"/>
</dbReference>
<evidence type="ECO:0000256" key="5">
    <source>
        <dbReference type="ARBA" id="ARBA00023146"/>
    </source>
</evidence>
<dbReference type="InterPro" id="IPR023458">
    <property type="entry name" value="Met-tRNA_ligase_1"/>
</dbReference>
<feature type="non-terminal residue" evidence="7">
    <location>
        <position position="151"/>
    </location>
</feature>
<keyword evidence="4" id="KW-0648">Protein biosynthesis</keyword>
<keyword evidence="5" id="KW-0030">Aminoacyl-tRNA synthetase</keyword>
<keyword evidence="1" id="KW-0436">Ligase</keyword>
<protein>
    <recommendedName>
        <fullName evidence="6">Methionyl/Leucyl tRNA synthetase domain-containing protein</fullName>
    </recommendedName>
</protein>
<evidence type="ECO:0000313" key="8">
    <source>
        <dbReference type="Proteomes" id="UP000663868"/>
    </source>
</evidence>
<feature type="non-terminal residue" evidence="7">
    <location>
        <position position="1"/>
    </location>
</feature>
<keyword evidence="3" id="KW-0067">ATP-binding</keyword>
<evidence type="ECO:0000313" key="7">
    <source>
        <dbReference type="EMBL" id="CAF4413958.1"/>
    </source>
</evidence>
<gene>
    <name evidence="7" type="ORF">KXQ929_LOCUS51764</name>
</gene>
<dbReference type="AlphaFoldDB" id="A0A820Q324"/>
<accession>A0A820Q324</accession>
<sequence>NSDHLFLDLPKLQPEVRSWFDKSCKTGHWTSTASSITEAWLNEGLKPRCITRDLKWGTQVPLEGYTDKVFYVWFDAPIGYLSITANYTDNWEQWWKQPDKVELFQFMAKDNVPFHAVIFPACLLGSHDNFTVVNHLSGIDYLNYEDAKFSK</sequence>
<dbReference type="GO" id="GO:0004825">
    <property type="term" value="F:methionine-tRNA ligase activity"/>
    <property type="evidence" value="ECO:0007669"/>
    <property type="project" value="InterPro"/>
</dbReference>
<dbReference type="Pfam" id="PF09334">
    <property type="entry name" value="tRNA-synt_1g"/>
    <property type="match status" value="1"/>
</dbReference>
<dbReference type="Proteomes" id="UP000663868">
    <property type="component" value="Unassembled WGS sequence"/>
</dbReference>
<dbReference type="EMBL" id="CAJOBB010026189">
    <property type="protein sequence ID" value="CAF4413958.1"/>
    <property type="molecule type" value="Genomic_DNA"/>
</dbReference>
<dbReference type="GO" id="GO:0006431">
    <property type="term" value="P:methionyl-tRNA aminoacylation"/>
    <property type="evidence" value="ECO:0007669"/>
    <property type="project" value="InterPro"/>
</dbReference>
<comment type="caution">
    <text evidence="7">The sequence shown here is derived from an EMBL/GenBank/DDBJ whole genome shotgun (WGS) entry which is preliminary data.</text>
</comment>
<evidence type="ECO:0000256" key="2">
    <source>
        <dbReference type="ARBA" id="ARBA00022741"/>
    </source>
</evidence>
<evidence type="ECO:0000256" key="3">
    <source>
        <dbReference type="ARBA" id="ARBA00022840"/>
    </source>
</evidence>
<dbReference type="GO" id="GO:0005524">
    <property type="term" value="F:ATP binding"/>
    <property type="evidence" value="ECO:0007669"/>
    <property type="project" value="UniProtKB-KW"/>
</dbReference>
<dbReference type="GO" id="GO:0017101">
    <property type="term" value="C:aminoacyl-tRNA synthetase multienzyme complex"/>
    <property type="evidence" value="ECO:0007669"/>
    <property type="project" value="TreeGrafter"/>
</dbReference>
<keyword evidence="2" id="KW-0547">Nucleotide-binding</keyword>
<evidence type="ECO:0000256" key="4">
    <source>
        <dbReference type="ARBA" id="ARBA00022917"/>
    </source>
</evidence>
<feature type="domain" description="Methionyl/Leucyl tRNA synthetase" evidence="6">
    <location>
        <begin position="2"/>
        <end position="151"/>
    </location>
</feature>
<dbReference type="PRINTS" id="PR01041">
    <property type="entry name" value="TRNASYNTHMET"/>
</dbReference>